<feature type="domain" description="DUF547" evidence="1">
    <location>
        <begin position="94"/>
        <end position="196"/>
    </location>
</feature>
<dbReference type="PANTHER" id="PTHR46361">
    <property type="entry name" value="ELECTRON CARRIER/ PROTEIN DISULFIDE OXIDOREDUCTASE"/>
    <property type="match status" value="1"/>
</dbReference>
<reference evidence="2 3" key="1">
    <citation type="submission" date="2019-01" db="EMBL/GenBank/DDBJ databases">
        <title>Muriicola soli sp. nov., isolated from soil.</title>
        <authorList>
            <person name="Kang H.J."/>
            <person name="Kim S.B."/>
        </authorList>
    </citation>
    <scope>NUCLEOTIDE SEQUENCE [LARGE SCALE GENOMIC DNA]</scope>
    <source>
        <strain evidence="2 3">MMS17-SY002</strain>
    </source>
</reference>
<evidence type="ECO:0000313" key="2">
    <source>
        <dbReference type="EMBL" id="QBA65032.1"/>
    </source>
</evidence>
<evidence type="ECO:0000259" key="1">
    <source>
        <dbReference type="Pfam" id="PF04784"/>
    </source>
</evidence>
<evidence type="ECO:0000313" key="3">
    <source>
        <dbReference type="Proteomes" id="UP000290889"/>
    </source>
</evidence>
<dbReference type="InterPro" id="IPR006869">
    <property type="entry name" value="DUF547"/>
</dbReference>
<dbReference type="AlphaFoldDB" id="A0A411EBC0"/>
<dbReference type="Proteomes" id="UP000290889">
    <property type="component" value="Chromosome"/>
</dbReference>
<sequence length="227" mass="25861">MKAPGTTMVAVAVKIYCMKTTLFLIWASLFFATPQSQNSLQSNDALDHSAWTKLLQENVTKEGFVDYPGFMKKKTELEAYLEYLGDNEPSARQSKSEKLAFYINLYNAATVHLILENYPLKSIKDIDNPWGEKRIRLGNDRVSLSKIEFGILRKMNEPRIHFAINCASYSCPKLMDTAFTAKGIELQLQQATMGFINDKSKNRISKEEVQLSPIFKWYRGILPNMAA</sequence>
<accession>A0A411EBC0</accession>
<gene>
    <name evidence="2" type="ORF">EQY75_11155</name>
</gene>
<organism evidence="2 3">
    <name type="scientific">Muriicola soli</name>
    <dbReference type="NCBI Taxonomy" id="2507538"/>
    <lineage>
        <taxon>Bacteria</taxon>
        <taxon>Pseudomonadati</taxon>
        <taxon>Bacteroidota</taxon>
        <taxon>Flavobacteriia</taxon>
        <taxon>Flavobacteriales</taxon>
        <taxon>Flavobacteriaceae</taxon>
        <taxon>Muriicola</taxon>
    </lineage>
</organism>
<dbReference type="PANTHER" id="PTHR46361:SF3">
    <property type="entry name" value="ELECTRON CARRIER_ PROTEIN DISULFIDE OXIDOREDUCTASE"/>
    <property type="match status" value="1"/>
</dbReference>
<protein>
    <submittedName>
        <fullName evidence="2">DUF547 domain-containing protein</fullName>
    </submittedName>
</protein>
<keyword evidence="3" id="KW-1185">Reference proteome</keyword>
<proteinExistence type="predicted"/>
<name>A0A411EBC0_9FLAO</name>
<dbReference type="EMBL" id="CP035544">
    <property type="protein sequence ID" value="QBA65032.1"/>
    <property type="molecule type" value="Genomic_DNA"/>
</dbReference>
<dbReference type="Pfam" id="PF04784">
    <property type="entry name" value="DUF547"/>
    <property type="match status" value="1"/>
</dbReference>
<dbReference type="KEGG" id="mur:EQY75_11155"/>
<dbReference type="OrthoDB" id="526867at2"/>